<evidence type="ECO:0000256" key="3">
    <source>
        <dbReference type="ARBA" id="ARBA00004514"/>
    </source>
</evidence>
<evidence type="ECO:0000256" key="15">
    <source>
        <dbReference type="SAM" id="MobiDB-lite"/>
    </source>
</evidence>
<dbReference type="CDD" id="cd06738">
    <property type="entry name" value="PDZ2_harmonin"/>
    <property type="match status" value="1"/>
</dbReference>
<keyword evidence="4" id="KW-0963">Cytoplasm</keyword>
<dbReference type="FunFam" id="1.20.1160.20:FF:000001">
    <property type="entry name" value="harmonin isoform X1"/>
    <property type="match status" value="1"/>
</dbReference>
<dbReference type="Ensembl" id="ENSNPET00000006346.1">
    <property type="protein sequence ID" value="ENSNPEP00000006193.1"/>
    <property type="gene ID" value="ENSNPEG00000004622.1"/>
</dbReference>
<evidence type="ECO:0000256" key="6">
    <source>
        <dbReference type="ARBA" id="ARBA00022737"/>
    </source>
</evidence>
<dbReference type="GO" id="GO:0032426">
    <property type="term" value="C:stereocilium tip"/>
    <property type="evidence" value="ECO:0007669"/>
    <property type="project" value="TreeGrafter"/>
</dbReference>
<dbReference type="SMART" id="SM00228">
    <property type="entry name" value="PDZ"/>
    <property type="match status" value="3"/>
</dbReference>
<evidence type="ECO:0000256" key="7">
    <source>
        <dbReference type="ARBA" id="ARBA00022740"/>
    </source>
</evidence>
<accession>A0A8C6YXA6</accession>
<keyword evidence="8" id="KW-0221">Differentiation</keyword>
<keyword evidence="5" id="KW-0597">Phosphoprotein</keyword>
<dbReference type="GO" id="GO:0005856">
    <property type="term" value="C:cytoskeleton"/>
    <property type="evidence" value="ECO:0007669"/>
    <property type="project" value="UniProtKB-SubCell"/>
</dbReference>
<keyword evidence="9" id="KW-0175">Coiled coil</keyword>
<dbReference type="InterPro" id="IPR001478">
    <property type="entry name" value="PDZ"/>
</dbReference>
<dbReference type="InterPro" id="IPR036034">
    <property type="entry name" value="PDZ_sf"/>
</dbReference>
<dbReference type="GO" id="GO:0007605">
    <property type="term" value="P:sensory perception of sound"/>
    <property type="evidence" value="ECO:0007669"/>
    <property type="project" value="UniProtKB-KW"/>
</dbReference>
<proteinExistence type="predicted"/>
<dbReference type="FunFam" id="2.30.42.10:FF:000062">
    <property type="entry name" value="harmonin isoform X1"/>
    <property type="match status" value="1"/>
</dbReference>
<dbReference type="GO" id="GO:0002093">
    <property type="term" value="P:auditory receptor cell morphogenesis"/>
    <property type="evidence" value="ECO:0007669"/>
    <property type="project" value="TreeGrafter"/>
</dbReference>
<dbReference type="AlphaFoldDB" id="A0A8C6YXA6"/>
<feature type="domain" description="PDZ" evidence="16">
    <location>
        <begin position="414"/>
        <end position="486"/>
    </location>
</feature>
<evidence type="ECO:0000256" key="13">
    <source>
        <dbReference type="ARBA" id="ARBA00064828"/>
    </source>
</evidence>
<dbReference type="GO" id="GO:0005829">
    <property type="term" value="C:cytosol"/>
    <property type="evidence" value="ECO:0007669"/>
    <property type="project" value="UniProtKB-SubCell"/>
</dbReference>
<dbReference type="GO" id="GO:0060122">
    <property type="term" value="P:inner ear receptor cell stereocilium organization"/>
    <property type="evidence" value="ECO:0007669"/>
    <property type="project" value="TreeGrafter"/>
</dbReference>
<dbReference type="GO" id="GO:0046549">
    <property type="term" value="P:retinal cone cell development"/>
    <property type="evidence" value="ECO:0007669"/>
    <property type="project" value="TreeGrafter"/>
</dbReference>
<evidence type="ECO:0000256" key="1">
    <source>
        <dbReference type="ARBA" id="ARBA00004105"/>
    </source>
</evidence>
<name>A0A8C6YXA6_NOTPE</name>
<evidence type="ECO:0000256" key="10">
    <source>
        <dbReference type="ARBA" id="ARBA00023212"/>
    </source>
</evidence>
<comment type="function">
    <text evidence="12">Anchoring/scaffolding protein that is a part of the functional network formed by USH1C, USH1G, CDH23 and MYO7A that mediates mechanotransduction in cochlear hair cells. Required for normal development and maintenance of cochlear hair cell bundles. As part of the intermicrovillar adhesion complex/IMAC plays a role in brush border differentiation, controlling microvilli organization and length. Probably plays a central regulatory role in the assembly of the complex, recruiting CDHR2, CDHR5 and MYO7B to the microvilli tips.</text>
</comment>
<protein>
    <recommendedName>
        <fullName evidence="14">Harmonin</fullName>
    </recommendedName>
</protein>
<keyword evidence="7" id="KW-1009">Hearing</keyword>
<keyword evidence="10" id="KW-0206">Cytoskeleton</keyword>
<evidence type="ECO:0000256" key="9">
    <source>
        <dbReference type="ARBA" id="ARBA00023054"/>
    </source>
</evidence>
<keyword evidence="6" id="KW-0677">Repeat</keyword>
<evidence type="ECO:0000256" key="5">
    <source>
        <dbReference type="ARBA" id="ARBA00022553"/>
    </source>
</evidence>
<dbReference type="CDD" id="cd06739">
    <property type="entry name" value="PDZ3_harmonin"/>
    <property type="match status" value="1"/>
</dbReference>
<evidence type="ECO:0000256" key="2">
    <source>
        <dbReference type="ARBA" id="ARBA00004245"/>
    </source>
</evidence>
<reference evidence="17" key="1">
    <citation type="submission" date="2025-08" db="UniProtKB">
        <authorList>
            <consortium name="Ensembl"/>
        </authorList>
    </citation>
    <scope>IDENTIFICATION</scope>
</reference>
<dbReference type="SUPFAM" id="SSF50156">
    <property type="entry name" value="PDZ domain-like"/>
    <property type="match status" value="3"/>
</dbReference>
<dbReference type="CDD" id="cd07353">
    <property type="entry name" value="harmonin_N"/>
    <property type="match status" value="1"/>
</dbReference>
<feature type="region of interest" description="Disordered" evidence="15">
    <location>
        <begin position="363"/>
        <end position="387"/>
    </location>
</feature>
<comment type="subunit">
    <text evidence="13">Part of the IMAC/intermicrovillar adhesion complex/intermicrovillar tip-link complex composed of ANKS4B, MYO7B, USH1C, CDHR2 and CDHR5. Part of a complex composed of USH1C, USH1G and MYO7A. Interacts with F-actin. Interacts with USH2A. Interacts with SLC4A7. Interacts (via PDZ1 domain) with the C-terminus of USHBP1. Interacts (via N-terminus and PDZ 2 domain) with CDH23. Interacts with USH1G. Interacts with MYO7B. Interacts with CDHR2 and CDHR5; may mediate their interaction with MYO7B at the microvilli tip. Interacts (via PDZ 1 domain) with ANKS4B. Interacts (via PDZ 1 domain) with DOCK4.</text>
</comment>
<dbReference type="GO" id="GO:0005929">
    <property type="term" value="C:cilium"/>
    <property type="evidence" value="ECO:0007669"/>
    <property type="project" value="TreeGrafter"/>
</dbReference>
<dbReference type="GO" id="GO:0002142">
    <property type="term" value="C:stereocilia ankle link complex"/>
    <property type="evidence" value="ECO:0007669"/>
    <property type="project" value="TreeGrafter"/>
</dbReference>
<dbReference type="FunFam" id="2.30.42.10:FF:000071">
    <property type="entry name" value="harmonin isoform X1"/>
    <property type="match status" value="1"/>
</dbReference>
<evidence type="ECO:0000256" key="14">
    <source>
        <dbReference type="ARBA" id="ARBA00073777"/>
    </source>
</evidence>
<dbReference type="GO" id="GO:0005886">
    <property type="term" value="C:plasma membrane"/>
    <property type="evidence" value="ECO:0007669"/>
    <property type="project" value="TreeGrafter"/>
</dbReference>
<keyword evidence="18" id="KW-1185">Reference proteome</keyword>
<feature type="domain" description="PDZ" evidence="16">
    <location>
        <begin position="87"/>
        <end position="155"/>
    </location>
</feature>
<dbReference type="GO" id="GO:1904106">
    <property type="term" value="P:protein localization to microvillus"/>
    <property type="evidence" value="ECO:0007669"/>
    <property type="project" value="UniProtKB-ARBA"/>
</dbReference>
<reference evidence="17" key="2">
    <citation type="submission" date="2025-09" db="UniProtKB">
        <authorList>
            <consortium name="Ensembl"/>
        </authorList>
    </citation>
    <scope>IDENTIFICATION</scope>
</reference>
<dbReference type="GO" id="GO:0050885">
    <property type="term" value="P:neuromuscular process controlling balance"/>
    <property type="evidence" value="ECO:0007669"/>
    <property type="project" value="UniProtKB-ARBA"/>
</dbReference>
<evidence type="ECO:0000256" key="8">
    <source>
        <dbReference type="ARBA" id="ARBA00022782"/>
    </source>
</evidence>
<dbReference type="PANTHER" id="PTHR23116:SF36">
    <property type="entry name" value="HARMONIN"/>
    <property type="match status" value="1"/>
</dbReference>
<gene>
    <name evidence="17" type="primary">USH1C</name>
</gene>
<dbReference type="Pfam" id="PF00595">
    <property type="entry name" value="PDZ"/>
    <property type="match status" value="3"/>
</dbReference>
<keyword evidence="11" id="KW-0966">Cell projection</keyword>
<dbReference type="Pfam" id="PF21219">
    <property type="entry name" value="USH1C_N"/>
    <property type="match status" value="1"/>
</dbReference>
<dbReference type="Proteomes" id="UP000694420">
    <property type="component" value="Unplaced"/>
</dbReference>
<feature type="domain" description="PDZ" evidence="16">
    <location>
        <begin position="214"/>
        <end position="284"/>
    </location>
</feature>
<dbReference type="GO" id="GO:0001917">
    <property type="term" value="C:photoreceptor inner segment"/>
    <property type="evidence" value="ECO:0007669"/>
    <property type="project" value="TreeGrafter"/>
</dbReference>
<evidence type="ECO:0000256" key="4">
    <source>
        <dbReference type="ARBA" id="ARBA00022490"/>
    </source>
</evidence>
<dbReference type="PANTHER" id="PTHR23116">
    <property type="entry name" value="PDZ DOMAIN CONTAINING WHIRLIN AND HARMONIN-RELATED"/>
    <property type="match status" value="1"/>
</dbReference>
<sequence>MERRVAREFRHKVNLLIDNEAEKDYLYDVLRMYHQSMNLPVLVGDLKLVINEPSRLPLFDAIRPLIPLKHQVEYDQLTPKRSRKLKEVRLDRLHPEGLGISVRGGAEFSCGLFISQLIKGGQADNVGLQVGDEIVRINGYSISSCTHEEVINLIRTKKIVSIKVRHVGMIPVKSSADEPLKWQYVDQFVSDSGEGKGSVAGLASSGGRNSKEKKVFISLIGTKGMGCSISSGPTQKPGIFISNVKPDSLSAEVGLEVGDQIVEVNGVDFSNVDHKEAVRVLKSSHTLTISVVAGAGKELFMTEEERQREARLREQERQELMHQKRLALETNKILKEQQEKERFTFFFPYRITAEEEKFKKEWEEDWGPKKPPKSLKTVTAEVHPDPSSKHKRKDPFFFVNCIHELNCFMLPVSKADVTNHDEGSLDLAVEGGIDSPIGKIVVSAIYEGGAADKHGGIVKGDEILAINGKILVDDTLAEAQATLAKAWNMGGDWIDLVIAVSPPKEYDDEM</sequence>
<dbReference type="CDD" id="cd06737">
    <property type="entry name" value="PDZ1_harmonin"/>
    <property type="match status" value="1"/>
</dbReference>
<comment type="subcellular location">
    <subcellularLocation>
        <location evidence="1">Cell projection</location>
        <location evidence="1">Microvillus</location>
    </subcellularLocation>
    <subcellularLocation>
        <location evidence="2">Cytoplasm</location>
        <location evidence="2">Cytoskeleton</location>
    </subcellularLocation>
    <subcellularLocation>
        <location evidence="3">Cytoplasm</location>
        <location evidence="3">Cytosol</location>
    </subcellularLocation>
</comment>
<evidence type="ECO:0000256" key="11">
    <source>
        <dbReference type="ARBA" id="ARBA00023273"/>
    </source>
</evidence>
<evidence type="ECO:0000259" key="16">
    <source>
        <dbReference type="PROSITE" id="PS50106"/>
    </source>
</evidence>
<dbReference type="FunFam" id="2.30.42.10:FF:000281">
    <property type="entry name" value="Usher syndrome 1C"/>
    <property type="match status" value="1"/>
</dbReference>
<dbReference type="GO" id="GO:0005902">
    <property type="term" value="C:microvillus"/>
    <property type="evidence" value="ECO:0007669"/>
    <property type="project" value="UniProtKB-SubCell"/>
</dbReference>
<dbReference type="Gene3D" id="2.30.42.10">
    <property type="match status" value="3"/>
</dbReference>
<dbReference type="InterPro" id="IPR030237">
    <property type="entry name" value="Harmonin_N"/>
</dbReference>
<organism evidence="17 18">
    <name type="scientific">Nothoprocta perdicaria</name>
    <name type="common">Chilean tinamou</name>
    <name type="synonym">Crypturus perdicarius</name>
    <dbReference type="NCBI Taxonomy" id="30464"/>
    <lineage>
        <taxon>Eukaryota</taxon>
        <taxon>Metazoa</taxon>
        <taxon>Chordata</taxon>
        <taxon>Craniata</taxon>
        <taxon>Vertebrata</taxon>
        <taxon>Euteleostomi</taxon>
        <taxon>Archelosauria</taxon>
        <taxon>Archosauria</taxon>
        <taxon>Dinosauria</taxon>
        <taxon>Saurischia</taxon>
        <taxon>Theropoda</taxon>
        <taxon>Coelurosauria</taxon>
        <taxon>Aves</taxon>
        <taxon>Palaeognathae</taxon>
        <taxon>Tinamiformes</taxon>
        <taxon>Tinamidae</taxon>
        <taxon>Nothoprocta</taxon>
    </lineage>
</organism>
<dbReference type="GO" id="GO:0005903">
    <property type="term" value="C:brush border"/>
    <property type="evidence" value="ECO:0007669"/>
    <property type="project" value="UniProtKB-ARBA"/>
</dbReference>
<evidence type="ECO:0000313" key="18">
    <source>
        <dbReference type="Proteomes" id="UP000694420"/>
    </source>
</evidence>
<dbReference type="Gene3D" id="1.20.1160.20">
    <property type="match status" value="1"/>
</dbReference>
<dbReference type="PROSITE" id="PS50106">
    <property type="entry name" value="PDZ"/>
    <property type="match status" value="3"/>
</dbReference>
<dbReference type="GO" id="GO:1904970">
    <property type="term" value="P:brush border assembly"/>
    <property type="evidence" value="ECO:0007669"/>
    <property type="project" value="UniProtKB-ARBA"/>
</dbReference>
<evidence type="ECO:0000256" key="12">
    <source>
        <dbReference type="ARBA" id="ARBA00056915"/>
    </source>
</evidence>
<evidence type="ECO:0000313" key="17">
    <source>
        <dbReference type="Ensembl" id="ENSNPEP00000006193.1"/>
    </source>
</evidence>
<dbReference type="InterPro" id="IPR051844">
    <property type="entry name" value="USH2_Complex_Protein"/>
</dbReference>